<dbReference type="GO" id="GO:0046872">
    <property type="term" value="F:metal ion binding"/>
    <property type="evidence" value="ECO:0007669"/>
    <property type="project" value="UniProtKB-KW"/>
</dbReference>
<feature type="domain" description="Integrase catalytic" evidence="6">
    <location>
        <begin position="528"/>
        <end position="694"/>
    </location>
</feature>
<dbReference type="InterPro" id="IPR012337">
    <property type="entry name" value="RNaseH-like_sf"/>
</dbReference>
<dbReference type="GO" id="GO:0006508">
    <property type="term" value="P:proteolysis"/>
    <property type="evidence" value="ECO:0007669"/>
    <property type="project" value="UniProtKB-KW"/>
</dbReference>
<organism evidence="7 8">
    <name type="scientific">Acacia crassicarpa</name>
    <name type="common">northern wattle</name>
    <dbReference type="NCBI Taxonomy" id="499986"/>
    <lineage>
        <taxon>Eukaryota</taxon>
        <taxon>Viridiplantae</taxon>
        <taxon>Streptophyta</taxon>
        <taxon>Embryophyta</taxon>
        <taxon>Tracheophyta</taxon>
        <taxon>Spermatophyta</taxon>
        <taxon>Magnoliopsida</taxon>
        <taxon>eudicotyledons</taxon>
        <taxon>Gunneridae</taxon>
        <taxon>Pentapetalae</taxon>
        <taxon>rosids</taxon>
        <taxon>fabids</taxon>
        <taxon>Fabales</taxon>
        <taxon>Fabaceae</taxon>
        <taxon>Caesalpinioideae</taxon>
        <taxon>mimosoid clade</taxon>
        <taxon>Acacieae</taxon>
        <taxon>Acacia</taxon>
    </lineage>
</organism>
<dbReference type="GO" id="GO:0015074">
    <property type="term" value="P:DNA integration"/>
    <property type="evidence" value="ECO:0007669"/>
    <property type="project" value="InterPro"/>
</dbReference>
<evidence type="ECO:0000259" key="6">
    <source>
        <dbReference type="PROSITE" id="PS50994"/>
    </source>
</evidence>
<dbReference type="Pfam" id="PF00665">
    <property type="entry name" value="rve"/>
    <property type="match status" value="1"/>
</dbReference>
<dbReference type="Pfam" id="PF07727">
    <property type="entry name" value="RVT_2"/>
    <property type="match status" value="1"/>
</dbReference>
<accession>A0AAE1N3N1</accession>
<protein>
    <recommendedName>
        <fullName evidence="6">Integrase catalytic domain-containing protein</fullName>
    </recommendedName>
</protein>
<feature type="compositionally biased region" description="Low complexity" evidence="5">
    <location>
        <begin position="795"/>
        <end position="815"/>
    </location>
</feature>
<comment type="caution">
    <text evidence="7">The sequence shown here is derived from an EMBL/GenBank/DDBJ whole genome shotgun (WGS) entry which is preliminary data.</text>
</comment>
<gene>
    <name evidence="7" type="ORF">QN277_013439</name>
</gene>
<dbReference type="Gene3D" id="3.30.420.10">
    <property type="entry name" value="Ribonuclease H-like superfamily/Ribonuclease H"/>
    <property type="match status" value="1"/>
</dbReference>
<dbReference type="InterPro" id="IPR001584">
    <property type="entry name" value="Integrase_cat-core"/>
</dbReference>
<dbReference type="Proteomes" id="UP001293593">
    <property type="component" value="Unassembled WGS sequence"/>
</dbReference>
<evidence type="ECO:0000256" key="5">
    <source>
        <dbReference type="SAM" id="MobiDB-lite"/>
    </source>
</evidence>
<keyword evidence="1" id="KW-0645">Protease</keyword>
<dbReference type="CDD" id="cd09272">
    <property type="entry name" value="RNase_HI_RT_Ty1"/>
    <property type="match status" value="1"/>
</dbReference>
<sequence length="1423" mass="161993">MSTISDAFSSVPRSGPNDISTALLVSEKLTSDNYREWSQSMILALDGRDKLEYITGEAKKPSTSDTKEFRKWKSENALVSSWLINAMSSSIKKSFMYLPSAFEIWEALRETYSSVGNRSRIFDIKKKLWELKQNHMSLDNYYLDKSALWQEFDALKNRTHHCGADAREDRKEKEEERVYELLAGLNMAYDDVRSRILSQEPLPSVREAYSILRNEEDRRKSMLQNHSAVATPEVSALTARSSNPRGSKNQLFCDHCKRSGHTKDTCWDLHGKPADWKPRKGKGKGYAAEVSKTGGTPQDDPLNKIMDMLATLQTTKQPTASVVKRGNFFKALAVIKGLCTGNCWIIDSGASDHMTDDKTLFTSYTPITKGMTVRIADDSESVVTGIGTVKVSPELSLHSVLHVPKLKCNLLSVSQLAKEERCRVNFFATCCSFQDLLTGTTIGSAKELDGLYYLGETESPKIQSCNKVSLPRSDNLELWHKRLGHPNFNYMSQLFPSLISNQNASVFHCDSCEKAKHHRTSFQKIPYKPSQPFSTIHSDLWGPSRTPNRSHSKWFITFIDDHTRVSWVYLLKDKTEVYQTFLNFHSMIQTQFQTNIKILHTDNGTEYFNQALSSFLTANGIVHKSTCPNTPQQNGIAERKNRHILETARAIMFSSNVPKYHWDDAVLTATFLINRMPSKPLSYKTPLQLLHTYFNLPYLENTLPLRVFGCTSYVHLHHSNKLDPRAIRCIFLGYSHSQKGYKCYDPISKRLIVTCDVTFHEKIPYFSQSEIQGENVNDFQTRETPEVDHTIEVYTPSLSLTPNTSTPDTSDNPDNVPKTVPVSGGDTNKWGNIYTRRHKEGNEPQVISTHQESEPEADSKETEVTESSDLDLPIAVRKKPRSCTRYPIENHVSYKALSSKYKAFISHLGSIRVPDTIDEAMATHEWRQAVMEEMEALKRNKTWNVVDLPQGKKPVGCKWVFTPKYKADGTLEKYKARLVAKGFTQIYGEDYTETFAPVAKLNTIRILLSIAVNLDWGLHQLDVKNAFLNGELKEEVYMKLPPGFPGKKPNQVCKLKRSLYGLKQSPRAWFDRFTRVMKKHGFTQGQSDHTLFVKHYNGKMTILTVYVDDIILTGDDEVEINQIKKALAREFQIKDLGEMKYFLGMEVARSKGGIYISQRKYVLDLLKESGMTGCRPSDTPIQVDKINEGANLGKSVDIGNYQRMVGKLIYLSHTRPDIAFAVSMVSQHSHDPKQKHLNEVYRILRYLKGSPGRGLLFKKTDKRNVELFTDADWAGDQDDRRSTSGYCTYVWGNLVTWRSKKQSVVARSSAEAEYRAVALGICEAIWIKRTLEDLKRCINLPINVYCDNMAAINIAHNPVQHDRTKHVEIDRHFIREKVDKGIVDLRYIPSKEQTADILTKGLSKDGFKYLISKLNLIDIYSPT</sequence>
<dbReference type="InterPro" id="IPR043502">
    <property type="entry name" value="DNA/RNA_pol_sf"/>
</dbReference>
<keyword evidence="2" id="KW-0479">Metal-binding</keyword>
<evidence type="ECO:0000256" key="3">
    <source>
        <dbReference type="ARBA" id="ARBA00022750"/>
    </source>
</evidence>
<dbReference type="InterPro" id="IPR054722">
    <property type="entry name" value="PolX-like_BBD"/>
</dbReference>
<dbReference type="Pfam" id="PF25597">
    <property type="entry name" value="SH3_retrovirus"/>
    <property type="match status" value="1"/>
</dbReference>
<dbReference type="EMBL" id="JAWXYG010000002">
    <property type="protein sequence ID" value="KAK4282010.1"/>
    <property type="molecule type" value="Genomic_DNA"/>
</dbReference>
<evidence type="ECO:0000256" key="4">
    <source>
        <dbReference type="ARBA" id="ARBA00022801"/>
    </source>
</evidence>
<dbReference type="InterPro" id="IPR057670">
    <property type="entry name" value="SH3_retrovirus"/>
</dbReference>
<dbReference type="GO" id="GO:0003676">
    <property type="term" value="F:nucleic acid binding"/>
    <property type="evidence" value="ECO:0007669"/>
    <property type="project" value="InterPro"/>
</dbReference>
<dbReference type="InterPro" id="IPR013103">
    <property type="entry name" value="RVT_2"/>
</dbReference>
<dbReference type="PANTHER" id="PTHR42648:SF22">
    <property type="entry name" value="REVERSE TRANSCRIPTASE TY1_COPIA-TYPE DOMAIN-CONTAINING PROTEIN"/>
    <property type="match status" value="1"/>
</dbReference>
<dbReference type="SUPFAM" id="SSF53098">
    <property type="entry name" value="Ribonuclease H-like"/>
    <property type="match status" value="1"/>
</dbReference>
<name>A0AAE1N3N1_9FABA</name>
<feature type="region of interest" description="Disordered" evidence="5">
    <location>
        <begin position="223"/>
        <end position="245"/>
    </location>
</feature>
<dbReference type="PROSITE" id="PS50994">
    <property type="entry name" value="INTEGRASE"/>
    <property type="match status" value="1"/>
</dbReference>
<evidence type="ECO:0000313" key="7">
    <source>
        <dbReference type="EMBL" id="KAK4282010.1"/>
    </source>
</evidence>
<dbReference type="Pfam" id="PF13976">
    <property type="entry name" value="gag_pre-integrs"/>
    <property type="match status" value="1"/>
</dbReference>
<dbReference type="GO" id="GO:0004190">
    <property type="term" value="F:aspartic-type endopeptidase activity"/>
    <property type="evidence" value="ECO:0007669"/>
    <property type="project" value="UniProtKB-KW"/>
</dbReference>
<keyword evidence="4" id="KW-0378">Hydrolase</keyword>
<feature type="compositionally biased region" description="Basic and acidic residues" evidence="5">
    <location>
        <begin position="851"/>
        <end position="863"/>
    </location>
</feature>
<evidence type="ECO:0000256" key="2">
    <source>
        <dbReference type="ARBA" id="ARBA00022723"/>
    </source>
</evidence>
<dbReference type="Pfam" id="PF22936">
    <property type="entry name" value="Pol_BBD"/>
    <property type="match status" value="1"/>
</dbReference>
<dbReference type="SUPFAM" id="SSF56672">
    <property type="entry name" value="DNA/RNA polymerases"/>
    <property type="match status" value="1"/>
</dbReference>
<dbReference type="InterPro" id="IPR036397">
    <property type="entry name" value="RNaseH_sf"/>
</dbReference>
<dbReference type="InterPro" id="IPR025724">
    <property type="entry name" value="GAG-pre-integrase_dom"/>
</dbReference>
<dbReference type="Pfam" id="PF14244">
    <property type="entry name" value="Retrotran_gag_3"/>
    <property type="match status" value="1"/>
</dbReference>
<proteinExistence type="predicted"/>
<evidence type="ECO:0000313" key="8">
    <source>
        <dbReference type="Proteomes" id="UP001293593"/>
    </source>
</evidence>
<feature type="region of interest" description="Disordered" evidence="5">
    <location>
        <begin position="794"/>
        <end position="870"/>
    </location>
</feature>
<feature type="region of interest" description="Disordered" evidence="5">
    <location>
        <begin position="278"/>
        <end position="300"/>
    </location>
</feature>
<evidence type="ECO:0000256" key="1">
    <source>
        <dbReference type="ARBA" id="ARBA00022670"/>
    </source>
</evidence>
<reference evidence="7" key="1">
    <citation type="submission" date="2023-10" db="EMBL/GenBank/DDBJ databases">
        <title>Chromosome-level genome of the transformable northern wattle, Acacia crassicarpa.</title>
        <authorList>
            <person name="Massaro I."/>
            <person name="Sinha N.R."/>
            <person name="Poethig S."/>
            <person name="Leichty A.R."/>
        </authorList>
    </citation>
    <scope>NUCLEOTIDE SEQUENCE</scope>
    <source>
        <strain evidence="7">Acra3RX</strain>
        <tissue evidence="7">Leaf</tissue>
    </source>
</reference>
<keyword evidence="3" id="KW-0064">Aspartyl protease</keyword>
<dbReference type="PANTHER" id="PTHR42648">
    <property type="entry name" value="TRANSPOSASE, PUTATIVE-RELATED"/>
    <property type="match status" value="1"/>
</dbReference>
<keyword evidence="8" id="KW-1185">Reference proteome</keyword>
<dbReference type="InterPro" id="IPR039537">
    <property type="entry name" value="Retrotran_Ty1/copia-like"/>
</dbReference>
<dbReference type="InterPro" id="IPR029472">
    <property type="entry name" value="Copia-like_N"/>
</dbReference>